<dbReference type="EMBL" id="MT380347">
    <property type="protein sequence ID" value="QRF70937.1"/>
    <property type="molecule type" value="mRNA"/>
</dbReference>
<name>A0A889XL36_9NEOP</name>
<dbReference type="InterPro" id="IPR036728">
    <property type="entry name" value="PBP_GOBP_sf"/>
</dbReference>
<accession>A0A889XL36</accession>
<sequence>MIEIKRPVKCIKVFHHILKPLNHFFNAYNSTPRQAQLTEAQKAKIYGNLLTGGMECMKDFPLSLDHITAFRNKKVPDDEVVNCFSHCLYKKLGLMDNSGKLSEKKALKEAKKNLS</sequence>
<organism evidence="1">
    <name type="scientific">Semiothisa cinerearia</name>
    <dbReference type="NCBI Taxonomy" id="2249628"/>
    <lineage>
        <taxon>Eukaryota</taxon>
        <taxon>Metazoa</taxon>
        <taxon>Ecdysozoa</taxon>
        <taxon>Arthropoda</taxon>
        <taxon>Hexapoda</taxon>
        <taxon>Insecta</taxon>
        <taxon>Pterygota</taxon>
        <taxon>Neoptera</taxon>
        <taxon>Endopterygota</taxon>
        <taxon>Lepidoptera</taxon>
        <taxon>Glossata</taxon>
        <taxon>Ditrysia</taxon>
        <taxon>Geometroidea</taxon>
        <taxon>Geometridae</taxon>
        <taxon>Ennominae</taxon>
        <taxon>Semiothisa</taxon>
    </lineage>
</organism>
<dbReference type="AlphaFoldDB" id="A0A889XL36"/>
<gene>
    <name evidence="1" type="primary">OBP17</name>
</gene>
<dbReference type="GO" id="GO:0005549">
    <property type="term" value="F:odorant binding"/>
    <property type="evidence" value="ECO:0007669"/>
    <property type="project" value="InterPro"/>
</dbReference>
<dbReference type="CDD" id="cd23992">
    <property type="entry name" value="PBP_GOBP"/>
    <property type="match status" value="1"/>
</dbReference>
<proteinExistence type="evidence at transcript level"/>
<dbReference type="InterPro" id="IPR006170">
    <property type="entry name" value="PBP/GOBP"/>
</dbReference>
<dbReference type="Gene3D" id="1.10.238.20">
    <property type="entry name" value="Pheromone/general odorant binding protein domain"/>
    <property type="match status" value="1"/>
</dbReference>
<reference evidence="1" key="1">
    <citation type="journal article" name="PLoS ONE">
        <title>Identification of chemosensory genes from the antennal transcriptome of Semiothisa cinerearia.</title>
        <authorList>
            <person name="Liu P."/>
            <person name="Zhang X."/>
            <person name="Meng R."/>
            <person name="Liu C."/>
            <person name="Li M."/>
            <person name="Zhang T."/>
        </authorList>
    </citation>
    <scope>NUCLEOTIDE SEQUENCE</scope>
</reference>
<dbReference type="Pfam" id="PF01395">
    <property type="entry name" value="PBP_GOBP"/>
    <property type="match status" value="1"/>
</dbReference>
<dbReference type="SUPFAM" id="SSF47565">
    <property type="entry name" value="Insect pheromone/odorant-binding proteins"/>
    <property type="match status" value="1"/>
</dbReference>
<evidence type="ECO:0000313" key="1">
    <source>
        <dbReference type="EMBL" id="QRF70937.1"/>
    </source>
</evidence>
<protein>
    <submittedName>
        <fullName evidence="1">Odorant binding protein</fullName>
    </submittedName>
</protein>